<dbReference type="InterPro" id="IPR050100">
    <property type="entry name" value="TRAFAC_GTPase_members"/>
</dbReference>
<comment type="caution">
    <text evidence="4">The sequence shown here is derived from an EMBL/GenBank/DDBJ whole genome shotgun (WGS) entry which is preliminary data.</text>
</comment>
<evidence type="ECO:0000256" key="1">
    <source>
        <dbReference type="ARBA" id="ARBA00022741"/>
    </source>
</evidence>
<evidence type="ECO:0000256" key="2">
    <source>
        <dbReference type="ARBA" id="ARBA00023134"/>
    </source>
</evidence>
<sequence length="165" mass="18482">KRKTHINIAILGHIDLSKFITTCVLIYKCDGINKRTTVKFEKEAVEMGKGSFKYDWVLDKVKIECEHGVNTDISLWKFENSKYDVTIIDASGHRDLIKNVITGTSQAECDVLIVAAGVVNLKQVSPRMLKTLNCILPSTYPTDKPLCPLLQDIYKIGDIGTVRVV</sequence>
<name>A0A9X9LDN6_GULGU</name>
<dbReference type="EMBL" id="CYRY02000904">
    <property type="protein sequence ID" value="VCW51728.1"/>
    <property type="molecule type" value="Genomic_DNA"/>
</dbReference>
<accession>A0A9X9LDN6</accession>
<protein>
    <recommendedName>
        <fullName evidence="3">Tr-type G domain-containing protein</fullName>
    </recommendedName>
</protein>
<dbReference type="Gene3D" id="3.40.50.300">
    <property type="entry name" value="P-loop containing nucleotide triphosphate hydrolases"/>
    <property type="match status" value="1"/>
</dbReference>
<reference evidence="4 5" key="1">
    <citation type="submission" date="2018-10" db="EMBL/GenBank/DDBJ databases">
        <authorList>
            <person name="Ekblom R."/>
            <person name="Jareborg N."/>
        </authorList>
    </citation>
    <scope>NUCLEOTIDE SEQUENCE [LARGE SCALE GENOMIC DNA]</scope>
    <source>
        <tissue evidence="4">Muscle</tissue>
    </source>
</reference>
<dbReference type="InterPro" id="IPR000795">
    <property type="entry name" value="T_Tr_GTP-bd_dom"/>
</dbReference>
<keyword evidence="5" id="KW-1185">Reference proteome</keyword>
<dbReference type="GO" id="GO:0005525">
    <property type="term" value="F:GTP binding"/>
    <property type="evidence" value="ECO:0007669"/>
    <property type="project" value="UniProtKB-KW"/>
</dbReference>
<keyword evidence="2" id="KW-0342">GTP-binding</keyword>
<keyword evidence="1" id="KW-0547">Nucleotide-binding</keyword>
<feature type="non-terminal residue" evidence="4">
    <location>
        <position position="165"/>
    </location>
</feature>
<proteinExistence type="predicted"/>
<dbReference type="Proteomes" id="UP000269945">
    <property type="component" value="Unassembled WGS sequence"/>
</dbReference>
<evidence type="ECO:0000313" key="4">
    <source>
        <dbReference type="EMBL" id="VCW51728.1"/>
    </source>
</evidence>
<dbReference type="SUPFAM" id="SSF52540">
    <property type="entry name" value="P-loop containing nucleoside triphosphate hydrolases"/>
    <property type="match status" value="1"/>
</dbReference>
<dbReference type="Pfam" id="PF00009">
    <property type="entry name" value="GTP_EFTU"/>
    <property type="match status" value="1"/>
</dbReference>
<dbReference type="PANTHER" id="PTHR23115">
    <property type="entry name" value="TRANSLATION FACTOR"/>
    <property type="match status" value="1"/>
</dbReference>
<dbReference type="PRINTS" id="PR00315">
    <property type="entry name" value="ELONGATNFCT"/>
</dbReference>
<dbReference type="InterPro" id="IPR027417">
    <property type="entry name" value="P-loop_NTPase"/>
</dbReference>
<gene>
    <name evidence="4" type="ORF">BN2614_LOCUS1</name>
</gene>
<feature type="domain" description="Tr-type G" evidence="3">
    <location>
        <begin position="3"/>
        <end position="117"/>
    </location>
</feature>
<dbReference type="GO" id="GO:0003924">
    <property type="term" value="F:GTPase activity"/>
    <property type="evidence" value="ECO:0007669"/>
    <property type="project" value="InterPro"/>
</dbReference>
<dbReference type="AlphaFoldDB" id="A0A9X9LDN6"/>
<evidence type="ECO:0000313" key="5">
    <source>
        <dbReference type="Proteomes" id="UP000269945"/>
    </source>
</evidence>
<organism evidence="4 5">
    <name type="scientific">Gulo gulo</name>
    <name type="common">Wolverine</name>
    <name type="synonym">Gluton</name>
    <dbReference type="NCBI Taxonomy" id="48420"/>
    <lineage>
        <taxon>Eukaryota</taxon>
        <taxon>Metazoa</taxon>
        <taxon>Chordata</taxon>
        <taxon>Craniata</taxon>
        <taxon>Vertebrata</taxon>
        <taxon>Euteleostomi</taxon>
        <taxon>Mammalia</taxon>
        <taxon>Eutheria</taxon>
        <taxon>Laurasiatheria</taxon>
        <taxon>Carnivora</taxon>
        <taxon>Caniformia</taxon>
        <taxon>Musteloidea</taxon>
        <taxon>Mustelidae</taxon>
        <taxon>Guloninae</taxon>
        <taxon>Gulo</taxon>
    </lineage>
</organism>
<evidence type="ECO:0000259" key="3">
    <source>
        <dbReference type="Pfam" id="PF00009"/>
    </source>
</evidence>